<comment type="caution">
    <text evidence="1">The sequence shown here is derived from an EMBL/GenBank/DDBJ whole genome shotgun (WGS) entry which is preliminary data.</text>
</comment>
<dbReference type="AlphaFoldDB" id="A0A0W8FGH0"/>
<reference evidence="1" key="1">
    <citation type="journal article" date="2015" name="Proc. Natl. Acad. Sci. U.S.A.">
        <title>Networks of energetic and metabolic interactions define dynamics in microbial communities.</title>
        <authorList>
            <person name="Embree M."/>
            <person name="Liu J.K."/>
            <person name="Al-Bassam M.M."/>
            <person name="Zengler K."/>
        </authorList>
    </citation>
    <scope>NUCLEOTIDE SEQUENCE</scope>
</reference>
<protein>
    <submittedName>
        <fullName evidence="1">Uncharacterized protein</fullName>
    </submittedName>
</protein>
<name>A0A0W8FGH0_9ZZZZ</name>
<gene>
    <name evidence="1" type="ORF">ASZ90_010310</name>
</gene>
<proteinExistence type="predicted"/>
<accession>A0A0W8FGH0</accession>
<sequence length="38" mass="4672">MSPQYSYFIKIAEIIGQFRDKKRIFAPFCIREAYHQKF</sequence>
<dbReference type="EMBL" id="LNQE01001241">
    <property type="protein sequence ID" value="KUG19961.1"/>
    <property type="molecule type" value="Genomic_DNA"/>
</dbReference>
<organism evidence="1">
    <name type="scientific">hydrocarbon metagenome</name>
    <dbReference type="NCBI Taxonomy" id="938273"/>
    <lineage>
        <taxon>unclassified sequences</taxon>
        <taxon>metagenomes</taxon>
        <taxon>ecological metagenomes</taxon>
    </lineage>
</organism>
<evidence type="ECO:0000313" key="1">
    <source>
        <dbReference type="EMBL" id="KUG19961.1"/>
    </source>
</evidence>